<keyword evidence="3" id="KW-1185">Reference proteome</keyword>
<organism evidence="2 3">
    <name type="scientific">Pseudonocardia humida</name>
    <dbReference type="NCBI Taxonomy" id="2800819"/>
    <lineage>
        <taxon>Bacteria</taxon>
        <taxon>Bacillati</taxon>
        <taxon>Actinomycetota</taxon>
        <taxon>Actinomycetes</taxon>
        <taxon>Pseudonocardiales</taxon>
        <taxon>Pseudonocardiaceae</taxon>
        <taxon>Pseudonocardia</taxon>
    </lineage>
</organism>
<accession>A0ABT1AAS6</accession>
<dbReference type="RefSeq" id="WP_252445475.1">
    <property type="nucleotide sequence ID" value="NZ_JAGSOV010000078.1"/>
</dbReference>
<evidence type="ECO:0000313" key="3">
    <source>
        <dbReference type="Proteomes" id="UP001165283"/>
    </source>
</evidence>
<name>A0ABT1AAS6_9PSEU</name>
<comment type="caution">
    <text evidence="2">The sequence shown here is derived from an EMBL/GenBank/DDBJ whole genome shotgun (WGS) entry which is preliminary data.</text>
</comment>
<reference evidence="2" key="1">
    <citation type="submission" date="2021-04" db="EMBL/GenBank/DDBJ databases">
        <title>Pseudonocardia sp. nov., isolated from sandy soil of mangrove forest.</title>
        <authorList>
            <person name="Zan Z."/>
            <person name="Huang R."/>
            <person name="Liu W."/>
        </authorList>
    </citation>
    <scope>NUCLEOTIDE SEQUENCE</scope>
    <source>
        <strain evidence="2">S2-4</strain>
    </source>
</reference>
<evidence type="ECO:0000313" key="2">
    <source>
        <dbReference type="EMBL" id="MCO1660151.1"/>
    </source>
</evidence>
<sequence length="99" mass="10496">MILVSGATGTGVGWARAGHNAVLTDDVAEVLGRAPNPVRTWTRDHRAAFVPPRHRDCLTTRPRPGDGGRRPVTAGFDRSSADRRRAAFGASPRAGAALQ</sequence>
<protein>
    <submittedName>
        <fullName evidence="2">Uncharacterized protein</fullName>
    </submittedName>
</protein>
<proteinExistence type="predicted"/>
<feature type="compositionally biased region" description="Basic and acidic residues" evidence="1">
    <location>
        <begin position="55"/>
        <end position="69"/>
    </location>
</feature>
<feature type="compositionally biased region" description="Low complexity" evidence="1">
    <location>
        <begin position="87"/>
        <end position="99"/>
    </location>
</feature>
<gene>
    <name evidence="2" type="ORF">KDL28_34335</name>
</gene>
<feature type="region of interest" description="Disordered" evidence="1">
    <location>
        <begin position="55"/>
        <end position="99"/>
    </location>
</feature>
<dbReference type="EMBL" id="JAGSOV010000078">
    <property type="protein sequence ID" value="MCO1660151.1"/>
    <property type="molecule type" value="Genomic_DNA"/>
</dbReference>
<dbReference type="Proteomes" id="UP001165283">
    <property type="component" value="Unassembled WGS sequence"/>
</dbReference>
<evidence type="ECO:0000256" key="1">
    <source>
        <dbReference type="SAM" id="MobiDB-lite"/>
    </source>
</evidence>